<gene>
    <name evidence="3" type="ORF">Golob_006919</name>
</gene>
<accession>A0A7J8NEK6</accession>
<keyword evidence="1" id="KW-0812">Transmembrane</keyword>
<feature type="transmembrane region" description="Helical" evidence="1">
    <location>
        <begin position="154"/>
        <end position="177"/>
    </location>
</feature>
<dbReference type="Pfam" id="PF13962">
    <property type="entry name" value="PGG"/>
    <property type="match status" value="1"/>
</dbReference>
<keyword evidence="1" id="KW-1133">Transmembrane helix</keyword>
<evidence type="ECO:0000313" key="3">
    <source>
        <dbReference type="EMBL" id="MBA0575282.1"/>
    </source>
</evidence>
<evidence type="ECO:0000313" key="4">
    <source>
        <dbReference type="Proteomes" id="UP000593572"/>
    </source>
</evidence>
<keyword evidence="4" id="KW-1185">Reference proteome</keyword>
<feature type="non-terminal residue" evidence="3">
    <location>
        <position position="1"/>
    </location>
</feature>
<sequence length="236" mass="26275">VNTAQYDTTTTTKIKSLKKKVHGYKKPSLLLAREKSNMSAEMLNATLVVTVLAITAIYQSSLSPPGGVWQAASTNTSTSDPLFPTSNNVSLHFLEVGGSNKRIVKHHLGEESRKAGTTILDPWAYFLFWFLNSQTFLVSILYTLFILSHVTRFILAPLFFLAASYFLSMTILAPSSILSAVNMFYVILVLSLVTLVDVLRYYKSANFKEWINLRKAVRGGSNVGLAERLRRVLSLC</sequence>
<comment type="caution">
    <text evidence="3">The sequence shown here is derived from an EMBL/GenBank/DDBJ whole genome shotgun (WGS) entry which is preliminary data.</text>
</comment>
<dbReference type="InterPro" id="IPR026961">
    <property type="entry name" value="PGG_dom"/>
</dbReference>
<reference evidence="3 4" key="1">
    <citation type="journal article" date="2019" name="Genome Biol. Evol.">
        <title>Insights into the evolution of the New World diploid cottons (Gossypium, subgenus Houzingenia) based on genome sequencing.</title>
        <authorList>
            <person name="Grover C.E."/>
            <person name="Arick M.A. 2nd"/>
            <person name="Thrash A."/>
            <person name="Conover J.L."/>
            <person name="Sanders W.S."/>
            <person name="Peterson D.G."/>
            <person name="Frelichowski J.E."/>
            <person name="Scheffler J.A."/>
            <person name="Scheffler B.E."/>
            <person name="Wendel J.F."/>
        </authorList>
    </citation>
    <scope>NUCLEOTIDE SEQUENCE [LARGE SCALE GENOMIC DNA]</scope>
    <source>
        <strain evidence="3">157</strain>
        <tissue evidence="3">Leaf</tissue>
    </source>
</reference>
<evidence type="ECO:0000259" key="2">
    <source>
        <dbReference type="Pfam" id="PF13962"/>
    </source>
</evidence>
<feature type="transmembrane region" description="Helical" evidence="1">
    <location>
        <begin position="183"/>
        <end position="202"/>
    </location>
</feature>
<feature type="transmembrane region" description="Helical" evidence="1">
    <location>
        <begin position="123"/>
        <end position="147"/>
    </location>
</feature>
<keyword evidence="1" id="KW-0472">Membrane</keyword>
<feature type="transmembrane region" description="Helical" evidence="1">
    <location>
        <begin position="42"/>
        <end position="59"/>
    </location>
</feature>
<proteinExistence type="predicted"/>
<evidence type="ECO:0000256" key="1">
    <source>
        <dbReference type="SAM" id="Phobius"/>
    </source>
</evidence>
<dbReference type="AlphaFoldDB" id="A0A7J8NEK6"/>
<organism evidence="3 4">
    <name type="scientific">Gossypium lobatum</name>
    <dbReference type="NCBI Taxonomy" id="34289"/>
    <lineage>
        <taxon>Eukaryota</taxon>
        <taxon>Viridiplantae</taxon>
        <taxon>Streptophyta</taxon>
        <taxon>Embryophyta</taxon>
        <taxon>Tracheophyta</taxon>
        <taxon>Spermatophyta</taxon>
        <taxon>Magnoliopsida</taxon>
        <taxon>eudicotyledons</taxon>
        <taxon>Gunneridae</taxon>
        <taxon>Pentapetalae</taxon>
        <taxon>rosids</taxon>
        <taxon>malvids</taxon>
        <taxon>Malvales</taxon>
        <taxon>Malvaceae</taxon>
        <taxon>Malvoideae</taxon>
        <taxon>Gossypium</taxon>
    </lineage>
</organism>
<dbReference type="Proteomes" id="UP000593572">
    <property type="component" value="Unassembled WGS sequence"/>
</dbReference>
<protein>
    <recommendedName>
        <fullName evidence="2">PGG domain-containing protein</fullName>
    </recommendedName>
</protein>
<name>A0A7J8NEK6_9ROSI</name>
<feature type="domain" description="PGG" evidence="2">
    <location>
        <begin position="41"/>
        <end position="84"/>
    </location>
</feature>
<dbReference type="EMBL" id="JABEZX010142662">
    <property type="protein sequence ID" value="MBA0575282.1"/>
    <property type="molecule type" value="Genomic_DNA"/>
</dbReference>